<dbReference type="GO" id="GO:0016746">
    <property type="term" value="F:acyltransferase activity"/>
    <property type="evidence" value="ECO:0007669"/>
    <property type="project" value="UniProtKB-KW"/>
</dbReference>
<dbReference type="InterPro" id="IPR002123">
    <property type="entry name" value="Plipid/glycerol_acylTrfase"/>
</dbReference>
<sequence length="284" mass="32026">MARPARVELKANAQEARPPGSLPRRSAWFFRGFRKYARRYVAKNFHALRVDRDGLPTDPPPGPAIVVMSHASWWDPMIGLILSESFGPSRAHYAPMDEEGLKQYPILERVGIFGVELETARGGIAFLRRSSAVLTRPESMLWVTPQGRFVDVRERPIRFKQGIGRLLHRTSHASVVPLAVEYPFWNDRRPEVLARFGAWISIEERVSLSAKAWTKRLETSLGETQDRLAESSLGRDPGRFQTVVRGSSGVGGVYDLGRRLRSAFRGESFTSEHLVEQPSHGPRT</sequence>
<proteinExistence type="predicted"/>
<protein>
    <submittedName>
        <fullName evidence="3">Lysophospholipid acyltransferase family protein</fullName>
    </submittedName>
</protein>
<name>A0ABT6F7W8_9BACT</name>
<dbReference type="CDD" id="cd06551">
    <property type="entry name" value="LPLAT"/>
    <property type="match status" value="1"/>
</dbReference>
<reference evidence="3 4" key="1">
    <citation type="submission" date="2023-03" db="EMBL/GenBank/DDBJ databases">
        <title>Paludisphaera mucosa sp. nov. a novel planctomycete from northern fen.</title>
        <authorList>
            <person name="Ivanova A."/>
        </authorList>
    </citation>
    <scope>NUCLEOTIDE SEQUENCE [LARGE SCALE GENOMIC DNA]</scope>
    <source>
        <strain evidence="3 4">Pla2</strain>
    </source>
</reference>
<evidence type="ECO:0000256" key="1">
    <source>
        <dbReference type="SAM" id="MobiDB-lite"/>
    </source>
</evidence>
<feature type="domain" description="Phospholipid/glycerol acyltransferase" evidence="2">
    <location>
        <begin position="64"/>
        <end position="183"/>
    </location>
</feature>
<organism evidence="3 4">
    <name type="scientific">Paludisphaera mucosa</name>
    <dbReference type="NCBI Taxonomy" id="3030827"/>
    <lineage>
        <taxon>Bacteria</taxon>
        <taxon>Pseudomonadati</taxon>
        <taxon>Planctomycetota</taxon>
        <taxon>Planctomycetia</taxon>
        <taxon>Isosphaerales</taxon>
        <taxon>Isosphaeraceae</taxon>
        <taxon>Paludisphaera</taxon>
    </lineage>
</organism>
<evidence type="ECO:0000313" key="4">
    <source>
        <dbReference type="Proteomes" id="UP001216907"/>
    </source>
</evidence>
<dbReference type="EMBL" id="JARRAG010000001">
    <property type="protein sequence ID" value="MDG3003508.1"/>
    <property type="molecule type" value="Genomic_DNA"/>
</dbReference>
<keyword evidence="3" id="KW-0012">Acyltransferase</keyword>
<dbReference type="RefSeq" id="WP_277859858.1">
    <property type="nucleotide sequence ID" value="NZ_JARRAG010000001.1"/>
</dbReference>
<evidence type="ECO:0000259" key="2">
    <source>
        <dbReference type="SMART" id="SM00563"/>
    </source>
</evidence>
<comment type="caution">
    <text evidence="3">The sequence shown here is derived from an EMBL/GenBank/DDBJ whole genome shotgun (WGS) entry which is preliminary data.</text>
</comment>
<dbReference type="Pfam" id="PF01553">
    <property type="entry name" value="Acyltransferase"/>
    <property type="match status" value="1"/>
</dbReference>
<evidence type="ECO:0000313" key="3">
    <source>
        <dbReference type="EMBL" id="MDG3003508.1"/>
    </source>
</evidence>
<gene>
    <name evidence="3" type="ORF">PZE19_07000</name>
</gene>
<feature type="region of interest" description="Disordered" evidence="1">
    <location>
        <begin position="1"/>
        <end position="20"/>
    </location>
</feature>
<accession>A0ABT6F7W8</accession>
<dbReference type="SUPFAM" id="SSF69593">
    <property type="entry name" value="Glycerol-3-phosphate (1)-acyltransferase"/>
    <property type="match status" value="1"/>
</dbReference>
<dbReference type="Proteomes" id="UP001216907">
    <property type="component" value="Unassembled WGS sequence"/>
</dbReference>
<keyword evidence="3" id="KW-0808">Transferase</keyword>
<dbReference type="SMART" id="SM00563">
    <property type="entry name" value="PlsC"/>
    <property type="match status" value="1"/>
</dbReference>
<keyword evidence="4" id="KW-1185">Reference proteome</keyword>